<evidence type="ECO:0000313" key="5">
    <source>
        <dbReference type="Proteomes" id="UP000297245"/>
    </source>
</evidence>
<feature type="coiled-coil region" evidence="1">
    <location>
        <begin position="32"/>
        <end position="80"/>
    </location>
</feature>
<gene>
    <name evidence="4" type="ORF">K435DRAFT_774195</name>
</gene>
<dbReference type="AlphaFoldDB" id="A0A4S8MPK2"/>
<accession>A0A4S8MPK2</accession>
<keyword evidence="1" id="KW-0175">Coiled coil</keyword>
<feature type="region of interest" description="Disordered" evidence="2">
    <location>
        <begin position="86"/>
        <end position="205"/>
    </location>
</feature>
<evidence type="ECO:0000256" key="1">
    <source>
        <dbReference type="SAM" id="Coils"/>
    </source>
</evidence>
<sequence length="439" mass="47211">MSPKDQLTDIALRKKKNADAQAAFRARRANYISTLEETVTNLESVVLQLQDSCRESRSEAQELRQENARLRQALRDRENFWRAVWPRKGQSSSDSDDFPPTPPTFNSQLSVTTQYSDPSLSCSNQYPSPATSYPIENDPLGGHRSAPKYTQYPWPQPITQSSSSSGMSGVPTTNSSNSPDFSTESPTVNSSDMSFIGRFPQDSDEQKVSMNAPYVGFPSSRSISPSSSTPSSSTPTSVSSSFHFNFSEGSAAAVHDRSQDFDYRRQATQHPPEVTLHGGTADISLAASGADGVRYRLGSTSTARSPTERGHIPILPPLSAGSDNGSQHELGSSDGGGGGDYPPHKLRSRRGTGNNHNGASSRNSRSPSPGVAPLSGTLAVIKAQAFGALRRTRVRSKRPADGAAKVAMDVLESRGIMGAQAGVKRQRLNDDDDDFDVPS</sequence>
<dbReference type="InterPro" id="IPR046347">
    <property type="entry name" value="bZIP_sf"/>
</dbReference>
<dbReference type="OrthoDB" id="2285533at2759"/>
<dbReference type="SUPFAM" id="SSF57959">
    <property type="entry name" value="Leucine zipper domain"/>
    <property type="match status" value="1"/>
</dbReference>
<evidence type="ECO:0000313" key="4">
    <source>
        <dbReference type="EMBL" id="THV04923.1"/>
    </source>
</evidence>
<dbReference type="InterPro" id="IPR004827">
    <property type="entry name" value="bZIP"/>
</dbReference>
<feature type="compositionally biased region" description="Polar residues" evidence="2">
    <location>
        <begin position="106"/>
        <end position="131"/>
    </location>
</feature>
<feature type="region of interest" description="Disordered" evidence="2">
    <location>
        <begin position="219"/>
        <end position="240"/>
    </location>
</feature>
<dbReference type="PROSITE" id="PS00036">
    <property type="entry name" value="BZIP_BASIC"/>
    <property type="match status" value="1"/>
</dbReference>
<organism evidence="4 5">
    <name type="scientific">Dendrothele bispora (strain CBS 962.96)</name>
    <dbReference type="NCBI Taxonomy" id="1314807"/>
    <lineage>
        <taxon>Eukaryota</taxon>
        <taxon>Fungi</taxon>
        <taxon>Dikarya</taxon>
        <taxon>Basidiomycota</taxon>
        <taxon>Agaricomycotina</taxon>
        <taxon>Agaricomycetes</taxon>
        <taxon>Agaricomycetidae</taxon>
        <taxon>Agaricales</taxon>
        <taxon>Agaricales incertae sedis</taxon>
        <taxon>Dendrothele</taxon>
    </lineage>
</organism>
<name>A0A4S8MPK2_DENBC</name>
<evidence type="ECO:0000259" key="3">
    <source>
        <dbReference type="PROSITE" id="PS00036"/>
    </source>
</evidence>
<proteinExistence type="predicted"/>
<protein>
    <recommendedName>
        <fullName evidence="3">BZIP domain-containing protein</fullName>
    </recommendedName>
</protein>
<feature type="compositionally biased region" description="Polar residues" evidence="2">
    <location>
        <begin position="321"/>
        <end position="330"/>
    </location>
</feature>
<feature type="compositionally biased region" description="Polar residues" evidence="2">
    <location>
        <begin position="351"/>
        <end position="367"/>
    </location>
</feature>
<feature type="domain" description="BZIP" evidence="3">
    <location>
        <begin position="13"/>
        <end position="27"/>
    </location>
</feature>
<feature type="compositionally biased region" description="Polar residues" evidence="2">
    <location>
        <begin position="170"/>
        <end position="193"/>
    </location>
</feature>
<reference evidence="4 5" key="1">
    <citation type="journal article" date="2019" name="Nat. Ecol. Evol.">
        <title>Megaphylogeny resolves global patterns of mushroom evolution.</title>
        <authorList>
            <person name="Varga T."/>
            <person name="Krizsan K."/>
            <person name="Foldi C."/>
            <person name="Dima B."/>
            <person name="Sanchez-Garcia M."/>
            <person name="Sanchez-Ramirez S."/>
            <person name="Szollosi G.J."/>
            <person name="Szarkandi J.G."/>
            <person name="Papp V."/>
            <person name="Albert L."/>
            <person name="Andreopoulos W."/>
            <person name="Angelini C."/>
            <person name="Antonin V."/>
            <person name="Barry K.W."/>
            <person name="Bougher N.L."/>
            <person name="Buchanan P."/>
            <person name="Buyck B."/>
            <person name="Bense V."/>
            <person name="Catcheside P."/>
            <person name="Chovatia M."/>
            <person name="Cooper J."/>
            <person name="Damon W."/>
            <person name="Desjardin D."/>
            <person name="Finy P."/>
            <person name="Geml J."/>
            <person name="Haridas S."/>
            <person name="Hughes K."/>
            <person name="Justo A."/>
            <person name="Karasinski D."/>
            <person name="Kautmanova I."/>
            <person name="Kiss B."/>
            <person name="Kocsube S."/>
            <person name="Kotiranta H."/>
            <person name="LaButti K.M."/>
            <person name="Lechner B.E."/>
            <person name="Liimatainen K."/>
            <person name="Lipzen A."/>
            <person name="Lukacs Z."/>
            <person name="Mihaltcheva S."/>
            <person name="Morgado L.N."/>
            <person name="Niskanen T."/>
            <person name="Noordeloos M.E."/>
            <person name="Ohm R.A."/>
            <person name="Ortiz-Santana B."/>
            <person name="Ovrebo C."/>
            <person name="Racz N."/>
            <person name="Riley R."/>
            <person name="Savchenko A."/>
            <person name="Shiryaev A."/>
            <person name="Soop K."/>
            <person name="Spirin V."/>
            <person name="Szebenyi C."/>
            <person name="Tomsovsky M."/>
            <person name="Tulloss R.E."/>
            <person name="Uehling J."/>
            <person name="Grigoriev I.V."/>
            <person name="Vagvolgyi C."/>
            <person name="Papp T."/>
            <person name="Martin F.M."/>
            <person name="Miettinen O."/>
            <person name="Hibbett D.S."/>
            <person name="Nagy L.G."/>
        </authorList>
    </citation>
    <scope>NUCLEOTIDE SEQUENCE [LARGE SCALE GENOMIC DNA]</scope>
    <source>
        <strain evidence="4 5">CBS 962.96</strain>
    </source>
</reference>
<dbReference type="EMBL" id="ML179052">
    <property type="protein sequence ID" value="THV04923.1"/>
    <property type="molecule type" value="Genomic_DNA"/>
</dbReference>
<dbReference type="Proteomes" id="UP000297245">
    <property type="component" value="Unassembled WGS sequence"/>
</dbReference>
<keyword evidence="5" id="KW-1185">Reference proteome</keyword>
<dbReference type="Gene3D" id="1.20.5.170">
    <property type="match status" value="1"/>
</dbReference>
<evidence type="ECO:0000256" key="2">
    <source>
        <dbReference type="SAM" id="MobiDB-lite"/>
    </source>
</evidence>
<dbReference type="GO" id="GO:0003700">
    <property type="term" value="F:DNA-binding transcription factor activity"/>
    <property type="evidence" value="ECO:0007669"/>
    <property type="project" value="InterPro"/>
</dbReference>
<feature type="region of interest" description="Disordered" evidence="2">
    <location>
        <begin position="300"/>
        <end position="374"/>
    </location>
</feature>